<keyword evidence="2" id="KW-0378">Hydrolase</keyword>
<gene>
    <name evidence="2" type="ORF">AAE02nite_29800</name>
</gene>
<proteinExistence type="predicted"/>
<dbReference type="GO" id="GO:0016787">
    <property type="term" value="F:hydrolase activity"/>
    <property type="evidence" value="ECO:0007669"/>
    <property type="project" value="UniProtKB-KW"/>
</dbReference>
<dbReference type="Gene3D" id="3.40.50.1820">
    <property type="entry name" value="alpha/beta hydrolase"/>
    <property type="match status" value="1"/>
</dbReference>
<evidence type="ECO:0000313" key="2">
    <source>
        <dbReference type="EMBL" id="GEO05316.1"/>
    </source>
</evidence>
<dbReference type="PANTHER" id="PTHR43798:SF33">
    <property type="entry name" value="HYDROLASE, PUTATIVE (AFU_ORTHOLOGUE AFUA_2G14860)-RELATED"/>
    <property type="match status" value="1"/>
</dbReference>
<dbReference type="Pfam" id="PF00561">
    <property type="entry name" value="Abhydrolase_1"/>
    <property type="match status" value="1"/>
</dbReference>
<feature type="domain" description="AB hydrolase-1" evidence="1">
    <location>
        <begin position="19"/>
        <end position="120"/>
    </location>
</feature>
<evidence type="ECO:0000313" key="3">
    <source>
        <dbReference type="Proteomes" id="UP000321532"/>
    </source>
</evidence>
<dbReference type="OrthoDB" id="252464at2"/>
<protein>
    <submittedName>
        <fullName evidence="2">Alpha/beta hydrolase</fullName>
    </submittedName>
</protein>
<dbReference type="SUPFAM" id="SSF53474">
    <property type="entry name" value="alpha/beta-Hydrolases"/>
    <property type="match status" value="1"/>
</dbReference>
<comment type="caution">
    <text evidence="2">The sequence shown here is derived from an EMBL/GenBank/DDBJ whole genome shotgun (WGS) entry which is preliminary data.</text>
</comment>
<dbReference type="InterPro" id="IPR050266">
    <property type="entry name" value="AB_hydrolase_sf"/>
</dbReference>
<dbReference type="Proteomes" id="UP000321532">
    <property type="component" value="Unassembled WGS sequence"/>
</dbReference>
<dbReference type="GO" id="GO:0016020">
    <property type="term" value="C:membrane"/>
    <property type="evidence" value="ECO:0007669"/>
    <property type="project" value="TreeGrafter"/>
</dbReference>
<organism evidence="2 3">
    <name type="scientific">Adhaeribacter aerolatus</name>
    <dbReference type="NCBI Taxonomy" id="670289"/>
    <lineage>
        <taxon>Bacteria</taxon>
        <taxon>Pseudomonadati</taxon>
        <taxon>Bacteroidota</taxon>
        <taxon>Cytophagia</taxon>
        <taxon>Cytophagales</taxon>
        <taxon>Hymenobacteraceae</taxon>
        <taxon>Adhaeribacter</taxon>
    </lineage>
</organism>
<reference evidence="2 3" key="1">
    <citation type="submission" date="2019-07" db="EMBL/GenBank/DDBJ databases">
        <title>Whole genome shotgun sequence of Adhaeribacter aerolatus NBRC 106133.</title>
        <authorList>
            <person name="Hosoyama A."/>
            <person name="Uohara A."/>
            <person name="Ohji S."/>
            <person name="Ichikawa N."/>
        </authorList>
    </citation>
    <scope>NUCLEOTIDE SEQUENCE [LARGE SCALE GENOMIC DNA]</scope>
    <source>
        <strain evidence="2 3">NBRC 106133</strain>
    </source>
</reference>
<dbReference type="PANTHER" id="PTHR43798">
    <property type="entry name" value="MONOACYLGLYCEROL LIPASE"/>
    <property type="match status" value="1"/>
</dbReference>
<name>A0A512B021_9BACT</name>
<dbReference type="AlphaFoldDB" id="A0A512B021"/>
<dbReference type="PRINTS" id="PR00111">
    <property type="entry name" value="ABHYDROLASE"/>
</dbReference>
<dbReference type="EMBL" id="BJYS01000022">
    <property type="protein sequence ID" value="GEO05316.1"/>
    <property type="molecule type" value="Genomic_DNA"/>
</dbReference>
<accession>A0A512B021</accession>
<evidence type="ECO:0000259" key="1">
    <source>
        <dbReference type="Pfam" id="PF00561"/>
    </source>
</evidence>
<keyword evidence="3" id="KW-1185">Reference proteome</keyword>
<dbReference type="InterPro" id="IPR029058">
    <property type="entry name" value="AB_hydrolase_fold"/>
</dbReference>
<sequence>MEDKISASTIIDSGGNDKVLVFLHGFLESKEIWLEYTKPLQQDYRVILLDLPGHGENNAPREKYSMDDNAAFVQQALQSLNIKQCILIGHSMGGYTAMAFAERYPELLSGVVMFHSSALPDTEEKKENRNKTIDFIQKHGVEKFMDTFVAPLFYEGNRQKNQAAIQQLTETGKKVAPEAIIGTVKAMRDRPDRIKVLSTINFPFLFIAGKQDTAVTLEQTLQQCHLPKTAYTLFLEQTGHMGMFERPHETLAAIKGFVSGL</sequence>
<dbReference type="InterPro" id="IPR000073">
    <property type="entry name" value="AB_hydrolase_1"/>
</dbReference>
<dbReference type="RefSeq" id="WP_146899015.1">
    <property type="nucleotide sequence ID" value="NZ_BJYS01000022.1"/>
</dbReference>